<proteinExistence type="evidence at transcript level"/>
<dbReference type="Gene3D" id="3.40.50.150">
    <property type="entry name" value="Vaccinia Virus protein VP39"/>
    <property type="match status" value="1"/>
</dbReference>
<dbReference type="EMBL" id="GBBI01001447">
    <property type="protein sequence ID" value="JAC17265.1"/>
    <property type="molecule type" value="mRNA"/>
</dbReference>
<reference evidence="4" key="1">
    <citation type="journal article" date="2014" name="PLoS Negl. Trop. Dis.">
        <title>An updated insight into the Sialotranscriptome of Triatoma infestans: developmental stage and geographic variations.</title>
        <authorList>
            <person name="Schwarz A."/>
            <person name="Medrano-Mercado N."/>
            <person name="Schaub G.A."/>
            <person name="Struchiner C.J."/>
            <person name="Bargues M.D."/>
            <person name="Levy M.Z."/>
            <person name="Ribeiro J.M."/>
        </authorList>
    </citation>
    <scope>NUCLEOTIDE SEQUENCE</scope>
    <source>
        <strain evidence="4">Chile</strain>
        <tissue evidence="4">Salivary glands</tissue>
    </source>
</reference>
<evidence type="ECO:0000259" key="3">
    <source>
        <dbReference type="Pfam" id="PF13649"/>
    </source>
</evidence>
<dbReference type="GO" id="GO:0032259">
    <property type="term" value="P:methylation"/>
    <property type="evidence" value="ECO:0007669"/>
    <property type="project" value="UniProtKB-KW"/>
</dbReference>
<keyword evidence="1 4" id="KW-0489">Methyltransferase</keyword>
<dbReference type="InterPro" id="IPR041698">
    <property type="entry name" value="Methyltransf_25"/>
</dbReference>
<keyword evidence="2 4" id="KW-0808">Transferase</keyword>
<dbReference type="PANTHER" id="PTHR43861:SF1">
    <property type="entry name" value="TRANS-ACONITATE 2-METHYLTRANSFERASE"/>
    <property type="match status" value="1"/>
</dbReference>
<dbReference type="PANTHER" id="PTHR43861">
    <property type="entry name" value="TRANS-ACONITATE 2-METHYLTRANSFERASE-RELATED"/>
    <property type="match status" value="1"/>
</dbReference>
<dbReference type="Pfam" id="PF13649">
    <property type="entry name" value="Methyltransf_25"/>
    <property type="match status" value="1"/>
</dbReference>
<dbReference type="CDD" id="cd02440">
    <property type="entry name" value="AdoMet_MTases"/>
    <property type="match status" value="1"/>
</dbReference>
<evidence type="ECO:0000313" key="4">
    <source>
        <dbReference type="EMBL" id="JAC17265.1"/>
    </source>
</evidence>
<protein>
    <submittedName>
        <fullName evidence="4">Putative farnesoic acid o-methyltransferase</fullName>
    </submittedName>
</protein>
<feature type="domain" description="Methyltransferase" evidence="3">
    <location>
        <begin position="37"/>
        <end position="135"/>
    </location>
</feature>
<dbReference type="InterPro" id="IPR029063">
    <property type="entry name" value="SAM-dependent_MTases_sf"/>
</dbReference>
<organism evidence="4">
    <name type="scientific">Triatoma infestans</name>
    <name type="common">Assassin bug</name>
    <dbReference type="NCBI Taxonomy" id="30076"/>
    <lineage>
        <taxon>Eukaryota</taxon>
        <taxon>Metazoa</taxon>
        <taxon>Ecdysozoa</taxon>
        <taxon>Arthropoda</taxon>
        <taxon>Hexapoda</taxon>
        <taxon>Insecta</taxon>
        <taxon>Pterygota</taxon>
        <taxon>Neoptera</taxon>
        <taxon>Paraneoptera</taxon>
        <taxon>Hemiptera</taxon>
        <taxon>Heteroptera</taxon>
        <taxon>Panheteroptera</taxon>
        <taxon>Cimicomorpha</taxon>
        <taxon>Reduviidae</taxon>
        <taxon>Triatominae</taxon>
        <taxon>Triatoma</taxon>
    </lineage>
</organism>
<accession>A0A023F7P1</accession>
<sequence length="277" mass="32422">MIDPELYTSVDYLQKRDARTVLERMKDELPWDNGENILDVGCGPGDVTTSLLKHYLPQDANIVGCDISEAMVAYAQRKYGNKQFSFKQLDIGNANIWMNWEEGFFDKIFSFYCLHWVTDQRQAARNMNELLKLNGHIITMFTISHPFLTLFKELSLHPKWKHLTKYWNTWDVFYNSNADSKKEYIKILEECNFEVVSCFVSEKSFAHTSMDEFIDYFDSVNPFKRHIPKNKSNEFLEDCKQLLLQDGLLTMNEDGSTVHKYTIITTNAKKVANLLYI</sequence>
<name>A0A023F7P1_TRIIF</name>
<dbReference type="GO" id="GO:0008168">
    <property type="term" value="F:methyltransferase activity"/>
    <property type="evidence" value="ECO:0007669"/>
    <property type="project" value="UniProtKB-KW"/>
</dbReference>
<evidence type="ECO:0000256" key="2">
    <source>
        <dbReference type="ARBA" id="ARBA00022679"/>
    </source>
</evidence>
<dbReference type="AlphaFoldDB" id="A0A023F7P1"/>
<dbReference type="SUPFAM" id="SSF53335">
    <property type="entry name" value="S-adenosyl-L-methionine-dependent methyltransferases"/>
    <property type="match status" value="1"/>
</dbReference>
<evidence type="ECO:0000256" key="1">
    <source>
        <dbReference type="ARBA" id="ARBA00022603"/>
    </source>
</evidence>